<reference evidence="2" key="1">
    <citation type="journal article" date="2022" name="Mol. Ecol. Resour.">
        <title>The genomes of chicory, endive, great burdock and yacon provide insights into Asteraceae palaeo-polyploidization history and plant inulin production.</title>
        <authorList>
            <person name="Fan W."/>
            <person name="Wang S."/>
            <person name="Wang H."/>
            <person name="Wang A."/>
            <person name="Jiang F."/>
            <person name="Liu H."/>
            <person name="Zhao H."/>
            <person name="Xu D."/>
            <person name="Zhang Y."/>
        </authorList>
    </citation>
    <scope>NUCLEOTIDE SEQUENCE [LARGE SCALE GENOMIC DNA]</scope>
    <source>
        <strain evidence="2">cv. Yunnan</strain>
    </source>
</reference>
<dbReference type="Proteomes" id="UP001056120">
    <property type="component" value="Linkage Group LG15"/>
</dbReference>
<organism evidence="1 2">
    <name type="scientific">Smallanthus sonchifolius</name>
    <dbReference type="NCBI Taxonomy" id="185202"/>
    <lineage>
        <taxon>Eukaryota</taxon>
        <taxon>Viridiplantae</taxon>
        <taxon>Streptophyta</taxon>
        <taxon>Embryophyta</taxon>
        <taxon>Tracheophyta</taxon>
        <taxon>Spermatophyta</taxon>
        <taxon>Magnoliopsida</taxon>
        <taxon>eudicotyledons</taxon>
        <taxon>Gunneridae</taxon>
        <taxon>Pentapetalae</taxon>
        <taxon>asterids</taxon>
        <taxon>campanulids</taxon>
        <taxon>Asterales</taxon>
        <taxon>Asteraceae</taxon>
        <taxon>Asteroideae</taxon>
        <taxon>Heliantheae alliance</taxon>
        <taxon>Millerieae</taxon>
        <taxon>Smallanthus</taxon>
    </lineage>
</organism>
<gene>
    <name evidence="1" type="ORF">L1987_46330</name>
</gene>
<evidence type="ECO:0000313" key="1">
    <source>
        <dbReference type="EMBL" id="KAI3776544.1"/>
    </source>
</evidence>
<reference evidence="1 2" key="2">
    <citation type="journal article" date="2022" name="Mol. Ecol. Resour.">
        <title>The genomes of chicory, endive, great burdock and yacon provide insights into Asteraceae paleo-polyploidization history and plant inulin production.</title>
        <authorList>
            <person name="Fan W."/>
            <person name="Wang S."/>
            <person name="Wang H."/>
            <person name="Wang A."/>
            <person name="Jiang F."/>
            <person name="Liu H."/>
            <person name="Zhao H."/>
            <person name="Xu D."/>
            <person name="Zhang Y."/>
        </authorList>
    </citation>
    <scope>NUCLEOTIDE SEQUENCE [LARGE SCALE GENOMIC DNA]</scope>
    <source>
        <strain evidence="2">cv. Yunnan</strain>
        <tissue evidence="1">Leaves</tissue>
    </source>
</reference>
<sequence>MTPWPLPLSSSSSTGDLLTSTCSLTEGFKVELMGLPMPSSEFPLVFKSSPTGSIDTNEIFAGAPPHSHSGDVSEEELEEYTDLWKKVGPNILASPGSKPGKPYLSIQD</sequence>
<evidence type="ECO:0000313" key="2">
    <source>
        <dbReference type="Proteomes" id="UP001056120"/>
    </source>
</evidence>
<dbReference type="EMBL" id="CM042032">
    <property type="protein sequence ID" value="KAI3776544.1"/>
    <property type="molecule type" value="Genomic_DNA"/>
</dbReference>
<accession>A0ACB9FYW0</accession>
<comment type="caution">
    <text evidence="1">The sequence shown here is derived from an EMBL/GenBank/DDBJ whole genome shotgun (WGS) entry which is preliminary data.</text>
</comment>
<protein>
    <submittedName>
        <fullName evidence="1">Uncharacterized protein</fullName>
    </submittedName>
</protein>
<proteinExistence type="predicted"/>
<keyword evidence="2" id="KW-1185">Reference proteome</keyword>
<name>A0ACB9FYW0_9ASTR</name>